<dbReference type="SMART" id="SM00369">
    <property type="entry name" value="LRR_TYP"/>
    <property type="match status" value="3"/>
</dbReference>
<keyword evidence="5" id="KW-0067">ATP-binding</keyword>
<dbReference type="PROSITE" id="PS51450">
    <property type="entry name" value="LRR"/>
    <property type="match status" value="1"/>
</dbReference>
<dbReference type="PANTHER" id="PTHR33463">
    <property type="entry name" value="NB-ARC DOMAIN-CONTAINING PROTEIN-RELATED"/>
    <property type="match status" value="1"/>
</dbReference>
<dbReference type="Gene3D" id="1.10.8.430">
    <property type="entry name" value="Helical domain of apoptotic protease-activating factors"/>
    <property type="match status" value="1"/>
</dbReference>
<feature type="domain" description="Disease resistance protein At4g27190-like leucine-rich repeats" evidence="8">
    <location>
        <begin position="808"/>
        <end position="929"/>
    </location>
</feature>
<evidence type="ECO:0000256" key="6">
    <source>
        <dbReference type="SAM" id="Coils"/>
    </source>
</evidence>
<dbReference type="InterPro" id="IPR050905">
    <property type="entry name" value="Plant_NBS-LRR"/>
</dbReference>
<evidence type="ECO:0000256" key="2">
    <source>
        <dbReference type="ARBA" id="ARBA00022614"/>
    </source>
</evidence>
<dbReference type="Gene3D" id="3.40.50.300">
    <property type="entry name" value="P-loop containing nucleotide triphosphate hydrolases"/>
    <property type="match status" value="1"/>
</dbReference>
<reference evidence="11 12" key="1">
    <citation type="submission" date="2023-12" db="EMBL/GenBank/DDBJ databases">
        <title>A high-quality genome assembly for Dillenia turbinata (Dilleniales).</title>
        <authorList>
            <person name="Chanderbali A."/>
        </authorList>
    </citation>
    <scope>NUCLEOTIDE SEQUENCE [LARGE SCALE GENOMIC DNA]</scope>
    <source>
        <strain evidence="11">LSX21</strain>
        <tissue evidence="11">Leaf</tissue>
    </source>
</reference>
<comment type="caution">
    <text evidence="11">The sequence shown here is derived from an EMBL/GenBank/DDBJ whole genome shotgun (WGS) entry which is preliminary data.</text>
</comment>
<keyword evidence="4" id="KW-0611">Plant defense</keyword>
<evidence type="ECO:0000313" key="12">
    <source>
        <dbReference type="Proteomes" id="UP001370490"/>
    </source>
</evidence>
<dbReference type="EMBL" id="JBAMMX010000001">
    <property type="protein sequence ID" value="KAK6946842.1"/>
    <property type="molecule type" value="Genomic_DNA"/>
</dbReference>
<protein>
    <submittedName>
        <fullName evidence="11">Leucine-rich repeat</fullName>
    </submittedName>
</protein>
<dbReference type="GO" id="GO:0005524">
    <property type="term" value="F:ATP binding"/>
    <property type="evidence" value="ECO:0007669"/>
    <property type="project" value="UniProtKB-KW"/>
</dbReference>
<keyword evidence="12" id="KW-1185">Reference proteome</keyword>
<feature type="domain" description="Disease resistance R13L4/SHOC-2-like LRR" evidence="10">
    <location>
        <begin position="527"/>
        <end position="662"/>
    </location>
</feature>
<dbReference type="Gene3D" id="3.80.10.10">
    <property type="entry name" value="Ribonuclease Inhibitor"/>
    <property type="match status" value="2"/>
</dbReference>
<dbReference type="SUPFAM" id="SSF52540">
    <property type="entry name" value="P-loop containing nucleoside triphosphate hydrolases"/>
    <property type="match status" value="1"/>
</dbReference>
<dbReference type="FunFam" id="3.40.50.300:FF:001091">
    <property type="entry name" value="Probable disease resistance protein At1g61300"/>
    <property type="match status" value="1"/>
</dbReference>
<dbReference type="InterPro" id="IPR036388">
    <property type="entry name" value="WH-like_DNA-bd_sf"/>
</dbReference>
<dbReference type="InterPro" id="IPR042197">
    <property type="entry name" value="Apaf_helical"/>
</dbReference>
<dbReference type="Pfam" id="PF23247">
    <property type="entry name" value="LRR_RPS2"/>
    <property type="match status" value="1"/>
</dbReference>
<proteinExistence type="inferred from homology"/>
<keyword evidence="5" id="KW-0547">Nucleotide-binding</keyword>
<evidence type="ECO:0000256" key="3">
    <source>
        <dbReference type="ARBA" id="ARBA00022737"/>
    </source>
</evidence>
<dbReference type="InterPro" id="IPR001611">
    <property type="entry name" value="Leu-rich_rpt"/>
</dbReference>
<feature type="coiled-coil region" evidence="6">
    <location>
        <begin position="26"/>
        <end position="95"/>
    </location>
</feature>
<dbReference type="InterPro" id="IPR027417">
    <property type="entry name" value="P-loop_NTPase"/>
</dbReference>
<evidence type="ECO:0000259" key="9">
    <source>
        <dbReference type="Pfam" id="PF23559"/>
    </source>
</evidence>
<dbReference type="PANTHER" id="PTHR33463:SF202">
    <property type="entry name" value="NB-ARC DOMAIN-CONTAINING PROTEIN"/>
    <property type="match status" value="1"/>
</dbReference>
<sequence length="969" mass="109580">MDSFISIIFEASKSVIGYIVSSVATIVNFHDNVEVLQEEMEKLATEKYTILEEIEMGGAEEKVPTAQVSRWLKEVEELEMEVNLMLEELNAERAARLCPPNCRVNSLYQLSKQVKEKIDDAKVLINGCNFRTVLIQRRPRIKAVESMSAPSLLGQKAAPMLLQRLEESLNEDGVNIIGVWGMAGVGKTSLLMNLNNELESFSLRKPFDVVIWVQASREFDLRQIQSLISERLNLDLGGTESILRRATRLRNRLMKVRFLLILDDVWEKVDLDAVGVPVGQVHNGSKIILSSQLLSVCREMMIDVDIKVDVMDEEEAWKLFAQNAGNAIELEEIVSLAKAVSRECCGLPLAIKTVGQSMRAKTKPELWKDALCELQRSAPYIESFRKNVFLPLKLSYDSLPSKLLQICFLYCSLYPKNYSIKISELIQCWMAEGLMDEHQNLEASFNRGLALVESLKDSCMLEPGEGTATVKLYDIVRDVALWMSTTEEKHEFLFHSGISVHDMPNKLKRSIKRASFMNNKIAILPNHLSGCSKLTLLFLQGNPIKKIPDGFFRELKELRVLNLSGMQITCLPHSILQLGELRALFLKDCCALEQLPPLGALISLRVLDLSGTQLRELRKEMGELTNLRVLNLSCTRHLQVIEAGTLSALSSLEALEMSSSGYRWDAKCNADEQKAAFEEILLLNHLSVLSIRLDTIDCLALNCSWLKRLRKFTVWIGPNSSDYEPRNNEDKRAILRGVDLLERDLEGLLCFASALHLVSCGGIIGFSKVLAKSSLCGLECLRSLTITSCNITYVISREDIQQNVLPNLEHLTLSCLENLKTVIDGMIPIGRCFSTLRTMEVVNCPGLRILIPHALLQHLQNLEEIKVNSCENMKYIVKGRPLNKCVLQKLKAIEMRNMVNLRSIYESSTNHWPPLETIKVINCPMLQKLPLLACSTTTRKEIKGDVLWWNNPDDRTRRSLEPLFRRTMH</sequence>
<evidence type="ECO:0000256" key="5">
    <source>
        <dbReference type="ARBA" id="ARBA00022840"/>
    </source>
</evidence>
<comment type="similarity">
    <text evidence="1">Belongs to the disease resistance NB-LRR family.</text>
</comment>
<organism evidence="11 12">
    <name type="scientific">Dillenia turbinata</name>
    <dbReference type="NCBI Taxonomy" id="194707"/>
    <lineage>
        <taxon>Eukaryota</taxon>
        <taxon>Viridiplantae</taxon>
        <taxon>Streptophyta</taxon>
        <taxon>Embryophyta</taxon>
        <taxon>Tracheophyta</taxon>
        <taxon>Spermatophyta</taxon>
        <taxon>Magnoliopsida</taxon>
        <taxon>eudicotyledons</taxon>
        <taxon>Gunneridae</taxon>
        <taxon>Pentapetalae</taxon>
        <taxon>Dilleniales</taxon>
        <taxon>Dilleniaceae</taxon>
        <taxon>Dillenia</taxon>
    </lineage>
</organism>
<evidence type="ECO:0000256" key="1">
    <source>
        <dbReference type="ARBA" id="ARBA00008894"/>
    </source>
</evidence>
<dbReference type="GO" id="GO:0043531">
    <property type="term" value="F:ADP binding"/>
    <property type="evidence" value="ECO:0007669"/>
    <property type="project" value="InterPro"/>
</dbReference>
<feature type="domain" description="Disease resistance protein winged helix" evidence="9">
    <location>
        <begin position="413"/>
        <end position="480"/>
    </location>
</feature>
<dbReference type="FunFam" id="1.10.10.10:FF:000322">
    <property type="entry name" value="Probable disease resistance protein At1g63360"/>
    <property type="match status" value="1"/>
</dbReference>
<dbReference type="InterPro" id="IPR003591">
    <property type="entry name" value="Leu-rich_rpt_typical-subtyp"/>
</dbReference>
<dbReference type="PRINTS" id="PR00364">
    <property type="entry name" value="DISEASERSIST"/>
</dbReference>
<evidence type="ECO:0000259" key="7">
    <source>
        <dbReference type="Pfam" id="PF00931"/>
    </source>
</evidence>
<keyword evidence="2" id="KW-0433">Leucine-rich repeat</keyword>
<dbReference type="Proteomes" id="UP001370490">
    <property type="component" value="Unassembled WGS sequence"/>
</dbReference>
<keyword evidence="6" id="KW-0175">Coiled coil</keyword>
<name>A0AAN8WIR6_9MAGN</name>
<dbReference type="Pfam" id="PF23559">
    <property type="entry name" value="WHD_DRP"/>
    <property type="match status" value="1"/>
</dbReference>
<dbReference type="InterPro" id="IPR057135">
    <property type="entry name" value="At4g27190-like_LRR"/>
</dbReference>
<dbReference type="Pfam" id="PF00931">
    <property type="entry name" value="NB-ARC"/>
    <property type="match status" value="1"/>
</dbReference>
<feature type="domain" description="NB-ARC" evidence="7">
    <location>
        <begin position="162"/>
        <end position="325"/>
    </location>
</feature>
<evidence type="ECO:0000259" key="10">
    <source>
        <dbReference type="Pfam" id="PF23598"/>
    </source>
</evidence>
<dbReference type="InterPro" id="IPR032675">
    <property type="entry name" value="LRR_dom_sf"/>
</dbReference>
<dbReference type="SUPFAM" id="SSF52058">
    <property type="entry name" value="L domain-like"/>
    <property type="match status" value="1"/>
</dbReference>
<keyword evidence="3" id="KW-0677">Repeat</keyword>
<accession>A0AAN8WIR6</accession>
<dbReference type="Gene3D" id="1.10.10.10">
    <property type="entry name" value="Winged helix-like DNA-binding domain superfamily/Winged helix DNA-binding domain"/>
    <property type="match status" value="1"/>
</dbReference>
<evidence type="ECO:0000259" key="8">
    <source>
        <dbReference type="Pfam" id="PF23247"/>
    </source>
</evidence>
<evidence type="ECO:0000256" key="4">
    <source>
        <dbReference type="ARBA" id="ARBA00022821"/>
    </source>
</evidence>
<dbReference type="InterPro" id="IPR058922">
    <property type="entry name" value="WHD_DRP"/>
</dbReference>
<dbReference type="InterPro" id="IPR002182">
    <property type="entry name" value="NB-ARC"/>
</dbReference>
<dbReference type="InterPro" id="IPR055414">
    <property type="entry name" value="LRR_R13L4/SHOC2-like"/>
</dbReference>
<gene>
    <name evidence="11" type="ORF">RJ641_000315</name>
</gene>
<dbReference type="FunFam" id="1.10.8.430:FF:000003">
    <property type="entry name" value="Probable disease resistance protein At5g66910"/>
    <property type="match status" value="1"/>
</dbReference>
<dbReference type="Pfam" id="PF23598">
    <property type="entry name" value="LRR_14"/>
    <property type="match status" value="1"/>
</dbReference>
<evidence type="ECO:0000313" key="11">
    <source>
        <dbReference type="EMBL" id="KAK6946842.1"/>
    </source>
</evidence>
<dbReference type="AlphaFoldDB" id="A0AAN8WIR6"/>
<dbReference type="GO" id="GO:0006952">
    <property type="term" value="P:defense response"/>
    <property type="evidence" value="ECO:0007669"/>
    <property type="project" value="UniProtKB-KW"/>
</dbReference>